<dbReference type="GO" id="GO:0007229">
    <property type="term" value="P:integrin-mediated signaling pathway"/>
    <property type="evidence" value="ECO:0007669"/>
    <property type="project" value="TreeGrafter"/>
</dbReference>
<dbReference type="SUPFAM" id="SSF103575">
    <property type="entry name" value="Plexin repeat"/>
    <property type="match status" value="1"/>
</dbReference>
<evidence type="ECO:0000259" key="4">
    <source>
        <dbReference type="PROSITE" id="PS51004"/>
    </source>
</evidence>
<dbReference type="PANTHER" id="PTHR11036:SF80">
    <property type="entry name" value="SEMAPHORIN-7A"/>
    <property type="match status" value="1"/>
</dbReference>
<accession>A0A2C9DSF8</accession>
<dbReference type="GO" id="GO:0030215">
    <property type="term" value="F:semaphorin receptor binding"/>
    <property type="evidence" value="ECO:0007669"/>
    <property type="project" value="InterPro"/>
</dbReference>
<dbReference type="InterPro" id="IPR015943">
    <property type="entry name" value="WD40/YVTN_repeat-like_dom_sf"/>
</dbReference>
<dbReference type="GO" id="GO:0045499">
    <property type="term" value="F:chemorepellent activity"/>
    <property type="evidence" value="ECO:0007669"/>
    <property type="project" value="TreeGrafter"/>
</dbReference>
<evidence type="ECO:0000256" key="1">
    <source>
        <dbReference type="ARBA" id="ARBA00009492"/>
    </source>
</evidence>
<evidence type="ECO:0000256" key="2">
    <source>
        <dbReference type="PROSITE-ProRule" id="PRU00352"/>
    </source>
</evidence>
<evidence type="ECO:0000313" key="5">
    <source>
        <dbReference type="EMBL" id="ATI20941.1"/>
    </source>
</evidence>
<comment type="caution">
    <text evidence="2">Lacks conserved residue(s) required for the propagation of feature annotation.</text>
</comment>
<dbReference type="Gene3D" id="2.60.40.10">
    <property type="entry name" value="Immunoglobulins"/>
    <property type="match status" value="1"/>
</dbReference>
<keyword evidence="6" id="KW-1185">Reference proteome</keyword>
<name>A0A2C9DSF8_9POXV</name>
<dbReference type="GO" id="GO:0005886">
    <property type="term" value="C:plasma membrane"/>
    <property type="evidence" value="ECO:0007669"/>
    <property type="project" value="TreeGrafter"/>
</dbReference>
<dbReference type="GO" id="GO:0071526">
    <property type="term" value="P:semaphorin-plexin signaling pathway"/>
    <property type="evidence" value="ECO:0007669"/>
    <property type="project" value="TreeGrafter"/>
</dbReference>
<dbReference type="SMART" id="SM00630">
    <property type="entry name" value="Sema"/>
    <property type="match status" value="1"/>
</dbReference>
<dbReference type="EMBL" id="MF467280">
    <property type="protein sequence ID" value="ATI20941.1"/>
    <property type="molecule type" value="Genomic_DNA"/>
</dbReference>
<dbReference type="InterPro" id="IPR001627">
    <property type="entry name" value="Semap_dom"/>
</dbReference>
<comment type="similarity">
    <text evidence="1">Belongs to the semaphorin family.</text>
</comment>
<evidence type="ECO:0000259" key="3">
    <source>
        <dbReference type="PROSITE" id="PS50835"/>
    </source>
</evidence>
<dbReference type="Proteomes" id="UP000318778">
    <property type="component" value="Segment"/>
</dbReference>
<dbReference type="InterPro" id="IPR013783">
    <property type="entry name" value="Ig-like_fold"/>
</dbReference>
<reference evidence="5" key="1">
    <citation type="journal article" date="2017" name="Virus Res.">
        <title>Complete genomic characterisation of two novel poxviruses (WKPV and EKPV) from western and eastern grey kangaroos.</title>
        <authorList>
            <person name="Bennett M."/>
            <person name="Tu S.L."/>
            <person name="Upton C."/>
            <person name="McArtor C."/>
            <person name="Gillett A."/>
            <person name="Laird T."/>
            <person name="O'Dea M."/>
        </authorList>
    </citation>
    <scope>NUCLEOTIDE SEQUENCE [LARGE SCALE GENOMIC DNA]</scope>
    <source>
        <strain evidence="5">Western Australia</strain>
    </source>
</reference>
<dbReference type="GO" id="GO:0030335">
    <property type="term" value="P:positive regulation of cell migration"/>
    <property type="evidence" value="ECO:0007669"/>
    <property type="project" value="TreeGrafter"/>
</dbReference>
<organism evidence="5">
    <name type="scientific">Western grey kangaroopox virus</name>
    <dbReference type="NCBI Taxonomy" id="1566307"/>
    <lineage>
        <taxon>Viruses</taxon>
        <taxon>Varidnaviria</taxon>
        <taxon>Bamfordvirae</taxon>
        <taxon>Nucleocytoviricota</taxon>
        <taxon>Pokkesviricetes</taxon>
        <taxon>Chitovirales</taxon>
        <taxon>Poxviridae</taxon>
        <taxon>Chordopoxvirinae</taxon>
        <taxon>Macropopoxvirus</taxon>
        <taxon>Macropopoxvirus mfuliginosuspox</taxon>
        <taxon>Western kangaroopox virus</taxon>
    </lineage>
</organism>
<dbReference type="InterPro" id="IPR036179">
    <property type="entry name" value="Ig-like_dom_sf"/>
</dbReference>
<dbReference type="Gene3D" id="3.30.1680.10">
    <property type="entry name" value="ligand-binding face of the semaphorins, domain 2"/>
    <property type="match status" value="1"/>
</dbReference>
<proteinExistence type="inferred from homology"/>
<dbReference type="GO" id="GO:0005178">
    <property type="term" value="F:integrin binding"/>
    <property type="evidence" value="ECO:0007669"/>
    <property type="project" value="TreeGrafter"/>
</dbReference>
<feature type="domain" description="Ig-like" evidence="3">
    <location>
        <begin position="506"/>
        <end position="593"/>
    </location>
</feature>
<protein>
    <submittedName>
        <fullName evidence="5">Semaphorin</fullName>
    </submittedName>
</protein>
<dbReference type="PROSITE" id="PS50835">
    <property type="entry name" value="IG_LIKE"/>
    <property type="match status" value="1"/>
</dbReference>
<dbReference type="PANTHER" id="PTHR11036">
    <property type="entry name" value="SEMAPHORIN"/>
    <property type="match status" value="1"/>
</dbReference>
<dbReference type="SUPFAM" id="SSF48726">
    <property type="entry name" value="Immunoglobulin"/>
    <property type="match status" value="1"/>
</dbReference>
<dbReference type="Gene3D" id="2.130.10.10">
    <property type="entry name" value="YVTN repeat-like/Quinoprotein amine dehydrogenase"/>
    <property type="match status" value="1"/>
</dbReference>
<dbReference type="SUPFAM" id="SSF101912">
    <property type="entry name" value="Sema domain"/>
    <property type="match status" value="1"/>
</dbReference>
<dbReference type="Pfam" id="PF01403">
    <property type="entry name" value="Sema"/>
    <property type="match status" value="1"/>
</dbReference>
<dbReference type="InterPro" id="IPR007110">
    <property type="entry name" value="Ig-like_dom"/>
</dbReference>
<evidence type="ECO:0000313" key="6">
    <source>
        <dbReference type="Proteomes" id="UP000318778"/>
    </source>
</evidence>
<dbReference type="InterPro" id="IPR036352">
    <property type="entry name" value="Semap_dom_sf"/>
</dbReference>
<dbReference type="PROSITE" id="PS51004">
    <property type="entry name" value="SEMA"/>
    <property type="match status" value="1"/>
</dbReference>
<feature type="domain" description="Sema" evidence="4">
    <location>
        <begin position="1"/>
        <end position="456"/>
    </location>
</feature>
<sequence length="605" mass="65454">MPWRNVALIVLASSLTLFGNFQAARVCSKVNPRIYSRSSLNYSFESPEERTSLYEGLDGTVYVGGDSVLYMLGRDGTNLAVQIPSGISGPGNFISTVYENGSGVLLCGTNFGDPRCWNLLSDGNLSSPVSGVGYAPFDTRSRKRPLLFCGNDLYTTHEKKGTSSDQPNLRRNPSGGRLSALYLGSSSFSGASVEPVFLMRTKCYSADAIYYLFNELSDRTMPMLGRVCAEDLGGASSLSRSRWSTFLKARMECRFGNKAFDRVEDASQLLWEDTCSGGADASLYVVLSDAWNRSAVCAYPLSGIERLFEHSPLKGFYGAWPETRPGECLSSSTPHETATLADTYPELDSPLEGIPLFYSKYHYTHLVAFLGPVSNTTDMAPTLLILATAVGDVHKLVLRNGKVTNVFSWVAPGLSAERTNASASMTSMSILLSLPTGGKSPVLYVASRDGVSWTSLDSACSEYSGGCLGCVQSGDPYCRWNGTSCVSVYKDTGSVAGNERCNYNEPIMSASKAVSGSRHYLTCPVESHHAEYAWRVHNRTLACVRPRPRCFGGHGGQTCLLLLANVSASDRGNYSCLAFEDGRTRMMLVKQVSVESGSEGTCLSV</sequence>
<dbReference type="InterPro" id="IPR027231">
    <property type="entry name" value="Semaphorin"/>
</dbReference>